<name>A0A754AU85_SALER</name>
<sequence>MTTYKNRLPQSALMGYISPAPHKTGAGISTPLTTKAHNRASGFFTCDALPHLFRIMAGRTGPLSGGPGSFVAGCGNPVRLATPSFPPLGGELSQLTTKGYPSWQTANNAIPAPTFSASIPRPKSAVNSTVLTRSHTSFALSYSICLATVCRYGFLPLWTTSPTISATFSDCLTSQRTPRNAPPMRPCSSGAFVHPVNREVWL</sequence>
<comment type="caution">
    <text evidence="1">The sequence shown here is derived from an EMBL/GenBank/DDBJ whole genome shotgun (WGS) entry which is preliminary data.</text>
</comment>
<reference evidence="1" key="2">
    <citation type="submission" date="2020-02" db="EMBL/GenBank/DDBJ databases">
        <authorList>
            <consortium name="NCBI Pathogen Detection Project"/>
        </authorList>
    </citation>
    <scope>NUCLEOTIDE SEQUENCE</scope>
    <source>
        <strain evidence="2">MA.CK_94/00001630</strain>
        <strain evidence="1">MA.MZ045</strain>
    </source>
</reference>
<dbReference type="EMBL" id="DAAWNC010000001">
    <property type="protein sequence ID" value="HAF8576325.1"/>
    <property type="molecule type" value="Genomic_DNA"/>
</dbReference>
<evidence type="ECO:0000313" key="2">
    <source>
        <dbReference type="EMBL" id="HAG2282033.1"/>
    </source>
</evidence>
<protein>
    <recommendedName>
        <fullName evidence="3">Ash family protein</fullName>
    </recommendedName>
</protein>
<organism evidence="1">
    <name type="scientific">Salmonella enterica</name>
    <name type="common">Salmonella choleraesuis</name>
    <dbReference type="NCBI Taxonomy" id="28901"/>
    <lineage>
        <taxon>Bacteria</taxon>
        <taxon>Pseudomonadati</taxon>
        <taxon>Pseudomonadota</taxon>
        <taxon>Gammaproteobacteria</taxon>
        <taxon>Enterobacterales</taxon>
        <taxon>Enterobacteriaceae</taxon>
        <taxon>Salmonella</taxon>
    </lineage>
</organism>
<dbReference type="EMBL" id="DAAXRP010000007">
    <property type="protein sequence ID" value="HAG2282033.1"/>
    <property type="molecule type" value="Genomic_DNA"/>
</dbReference>
<proteinExistence type="predicted"/>
<gene>
    <name evidence="1" type="ORF">G5T75_000153</name>
    <name evidence="2" type="ORF">G8W61_002310</name>
</gene>
<evidence type="ECO:0008006" key="3">
    <source>
        <dbReference type="Google" id="ProtNLM"/>
    </source>
</evidence>
<reference evidence="1" key="1">
    <citation type="journal article" date="2018" name="Genome Biol.">
        <title>SKESA: strategic k-mer extension for scrupulous assemblies.</title>
        <authorList>
            <person name="Souvorov A."/>
            <person name="Agarwala R."/>
            <person name="Lipman D.J."/>
        </authorList>
    </citation>
    <scope>NUCLEOTIDE SEQUENCE</scope>
    <source>
        <strain evidence="2">MA.CK_94/00001630</strain>
        <strain evidence="1">MA.MZ045</strain>
    </source>
</reference>
<accession>A0A754AU85</accession>
<evidence type="ECO:0000313" key="1">
    <source>
        <dbReference type="EMBL" id="HAF8576325.1"/>
    </source>
</evidence>
<dbReference type="AlphaFoldDB" id="A0A754AU85"/>